<keyword evidence="3" id="KW-1185">Reference proteome</keyword>
<evidence type="ECO:0000256" key="1">
    <source>
        <dbReference type="SAM" id="SignalP"/>
    </source>
</evidence>
<accession>A0A6G9AY98</accession>
<reference evidence="2 3" key="1">
    <citation type="submission" date="2020-03" db="EMBL/GenBank/DDBJ databases">
        <authorList>
            <person name="Kim M.K."/>
        </authorList>
    </citation>
    <scope>NUCLEOTIDE SEQUENCE [LARGE SCALE GENOMIC DNA]</scope>
    <source>
        <strain evidence="2 3">BT328</strain>
    </source>
</reference>
<dbReference type="InterPro" id="IPR001646">
    <property type="entry name" value="5peptide_repeat"/>
</dbReference>
<organism evidence="2 3">
    <name type="scientific">Spirosoma aureum</name>
    <dbReference type="NCBI Taxonomy" id="2692134"/>
    <lineage>
        <taxon>Bacteria</taxon>
        <taxon>Pseudomonadati</taxon>
        <taxon>Bacteroidota</taxon>
        <taxon>Cytophagia</taxon>
        <taxon>Cytophagales</taxon>
        <taxon>Cytophagaceae</taxon>
        <taxon>Spirosoma</taxon>
    </lineage>
</organism>
<dbReference type="Gene3D" id="2.160.20.80">
    <property type="entry name" value="E3 ubiquitin-protein ligase SopA"/>
    <property type="match status" value="1"/>
</dbReference>
<dbReference type="AlphaFoldDB" id="A0A6G9AY98"/>
<evidence type="ECO:0000313" key="3">
    <source>
        <dbReference type="Proteomes" id="UP000501802"/>
    </source>
</evidence>
<protein>
    <recommendedName>
        <fullName evidence="4">Pentapeptide repeat-containing protein</fullName>
    </recommendedName>
</protein>
<dbReference type="Proteomes" id="UP000501802">
    <property type="component" value="Chromosome"/>
</dbReference>
<evidence type="ECO:0008006" key="4">
    <source>
        <dbReference type="Google" id="ProtNLM"/>
    </source>
</evidence>
<dbReference type="EMBL" id="CP050063">
    <property type="protein sequence ID" value="QIP17427.1"/>
    <property type="molecule type" value="Genomic_DNA"/>
</dbReference>
<dbReference type="InterPro" id="IPR011050">
    <property type="entry name" value="Pectin_lyase_fold/virulence"/>
</dbReference>
<dbReference type="RefSeq" id="WP_167218270.1">
    <property type="nucleotide sequence ID" value="NZ_CP050063.1"/>
</dbReference>
<dbReference type="Pfam" id="PF13576">
    <property type="entry name" value="Pentapeptide_3"/>
    <property type="match status" value="1"/>
</dbReference>
<evidence type="ECO:0000313" key="2">
    <source>
        <dbReference type="EMBL" id="QIP17427.1"/>
    </source>
</evidence>
<dbReference type="SUPFAM" id="SSF51126">
    <property type="entry name" value="Pectin lyase-like"/>
    <property type="match status" value="1"/>
</dbReference>
<name>A0A6G9AY98_9BACT</name>
<gene>
    <name evidence="2" type="ORF">G8759_34695</name>
</gene>
<dbReference type="KEGG" id="spib:G8759_34695"/>
<keyword evidence="1" id="KW-0732">Signal</keyword>
<feature type="signal peptide" evidence="1">
    <location>
        <begin position="1"/>
        <end position="20"/>
    </location>
</feature>
<sequence>MKTFVTSLLLTVVALAPALAQTTVDAKDIIAKINRKETVSYQNATITGDLDLTNLANRKEVREGSWKGDSREFLSTVESPISFKNCTFKGKFLAYHTDETEERRLINRNNTVYNADFNEAVTIENCTFDDDATFKYSHFQQRAIFTGNTFREIALFKYAKFNNAADFSGSTFRGYADFKYTKFDESSAFQKVVFERNADFKYTKFDESVDFRQARFTSSADFKYTHLPRGTNFDDARFEGSTDFKYTTLDGRKFSPNGR</sequence>
<proteinExistence type="predicted"/>
<feature type="chain" id="PRO_5026311454" description="Pentapeptide repeat-containing protein" evidence="1">
    <location>
        <begin position="21"/>
        <end position="259"/>
    </location>
</feature>